<gene>
    <name evidence="1" type="ORF">SAMN02745216_00406</name>
</gene>
<dbReference type="RefSeq" id="WP_073472386.1">
    <property type="nucleotide sequence ID" value="NZ_FQZU01000002.1"/>
</dbReference>
<protein>
    <submittedName>
        <fullName evidence="1">Uncharacterized protein</fullName>
    </submittedName>
</protein>
<dbReference type="Proteomes" id="UP000183994">
    <property type="component" value="Unassembled WGS sequence"/>
</dbReference>
<organism evidence="1 2">
    <name type="scientific">Desulfatibacillum alkenivorans DSM 16219</name>
    <dbReference type="NCBI Taxonomy" id="1121393"/>
    <lineage>
        <taxon>Bacteria</taxon>
        <taxon>Pseudomonadati</taxon>
        <taxon>Thermodesulfobacteriota</taxon>
        <taxon>Desulfobacteria</taxon>
        <taxon>Desulfobacterales</taxon>
        <taxon>Desulfatibacillaceae</taxon>
        <taxon>Desulfatibacillum</taxon>
    </lineage>
</organism>
<dbReference type="OrthoDB" id="9870682at2"/>
<dbReference type="EMBL" id="FQZU01000002">
    <property type="protein sequence ID" value="SHI74362.1"/>
    <property type="molecule type" value="Genomic_DNA"/>
</dbReference>
<accession>A0A1M6DMD9</accession>
<evidence type="ECO:0000313" key="1">
    <source>
        <dbReference type="EMBL" id="SHI74362.1"/>
    </source>
</evidence>
<sequence>METLKLSLKDTDHKVVVMTDLETGNADKVFLNFMRCVQEELVGSERATLEIDCQGGDCMTFEVLRTL</sequence>
<proteinExistence type="predicted"/>
<name>A0A1M6DMD9_9BACT</name>
<reference evidence="2" key="1">
    <citation type="submission" date="2016-11" db="EMBL/GenBank/DDBJ databases">
        <authorList>
            <person name="Varghese N."/>
            <person name="Submissions S."/>
        </authorList>
    </citation>
    <scope>NUCLEOTIDE SEQUENCE [LARGE SCALE GENOMIC DNA]</scope>
    <source>
        <strain evidence="2">DSM 16219</strain>
    </source>
</reference>
<dbReference type="AlphaFoldDB" id="A0A1M6DMD9"/>
<evidence type="ECO:0000313" key="2">
    <source>
        <dbReference type="Proteomes" id="UP000183994"/>
    </source>
</evidence>
<keyword evidence="2" id="KW-1185">Reference proteome</keyword>